<keyword evidence="2" id="KW-1185">Reference proteome</keyword>
<proteinExistence type="predicted"/>
<dbReference type="EMBL" id="HG793130">
    <property type="protein sequence ID" value="CDK29413.1"/>
    <property type="molecule type" value="Genomic_DNA"/>
</dbReference>
<protein>
    <submittedName>
        <fullName evidence="1">Uncharacterized protein</fullName>
    </submittedName>
</protein>
<gene>
    <name evidence="1" type="ORF">KUCA_T00005401001</name>
</gene>
<dbReference type="AlphaFoldDB" id="W6MSR6"/>
<reference evidence="1" key="1">
    <citation type="submission" date="2013-12" db="EMBL/GenBank/DDBJ databases">
        <authorList>
            <person name="Genoscope - CEA"/>
        </authorList>
    </citation>
    <scope>NUCLEOTIDE SEQUENCE</scope>
    <source>
        <strain evidence="1">CBS 1993</strain>
    </source>
</reference>
<evidence type="ECO:0000313" key="1">
    <source>
        <dbReference type="EMBL" id="CDK29413.1"/>
    </source>
</evidence>
<dbReference type="GeneID" id="34522788"/>
<reference evidence="1" key="2">
    <citation type="submission" date="2014-02" db="EMBL/GenBank/DDBJ databases">
        <title>Complete DNA sequence of /Kuraishia capsulata/ illustrates novel genomic features among budding yeasts (/Saccharomycotina/).</title>
        <authorList>
            <person name="Morales L."/>
            <person name="Noel B."/>
            <person name="Porcel B."/>
            <person name="Marcet-Houben M."/>
            <person name="Hullo M-F."/>
            <person name="Sacerdot C."/>
            <person name="Tekaia F."/>
            <person name="Leh-Louis V."/>
            <person name="Despons L."/>
            <person name="Khanna V."/>
            <person name="Aury J-M."/>
            <person name="Barbe V."/>
            <person name="Couloux A."/>
            <person name="Labadie K."/>
            <person name="Pelletier E."/>
            <person name="Souciet J-L."/>
            <person name="Boekhout T."/>
            <person name="Gabaldon T."/>
            <person name="Wincker P."/>
            <person name="Dujon B."/>
        </authorList>
    </citation>
    <scope>NUCLEOTIDE SEQUENCE</scope>
    <source>
        <strain evidence="1">CBS 1993</strain>
    </source>
</reference>
<sequence>MNIPESTYHSNSSMILDSLDAGLIAHICRYLSERDMRSFLQSLSSGVERLFSSPNYSKYLFLSKYAPKELMYDPSDTTVGKMFDQVWTKSMRDNWILGQTITYDTRSYSNYVGACGVLETDEISHMHDCYWFPSMLKVTFQKYGDGPLFLNPNGELLIAVKEDAFSLFLKLGVNGWRVHHENGDNNNEFLIFPTIPLVPRPLVQDVNFFPIESPNDSAMMIIFLKHSVPGERFVDVCTRKGYFIALDSRGEMWVNAYDSLLAPLVRLRYDFAISSCMPLKTDTQISKVTSIAMGSTFIYCVAVENKGFLFFRNGLKLHHETFIPNLSSSDMRPLFISFQSLVLNSEKDIVDWKFEESTLFYIDRQSFLFIVPITLGVTYSSMVYQSEEPNIIPIRDVSTFKKLRCHRDFVVIEYDDRLCIIDHDEGTWSAGIEIPLSLGTQIKDITIGTCSTCHNHSFSYLVFLILENGLLIKIHVVKREHVEYTILCRLAERGTEWRPFQPGNLPSNANYLSNIVTLTENGIVQQVKY</sequence>
<accession>W6MSR6</accession>
<evidence type="ECO:0000313" key="2">
    <source>
        <dbReference type="Proteomes" id="UP000019384"/>
    </source>
</evidence>
<dbReference type="RefSeq" id="XP_022461400.1">
    <property type="nucleotide sequence ID" value="XM_022600594.1"/>
</dbReference>
<organism evidence="1 2">
    <name type="scientific">Kuraishia capsulata CBS 1993</name>
    <dbReference type="NCBI Taxonomy" id="1382522"/>
    <lineage>
        <taxon>Eukaryota</taxon>
        <taxon>Fungi</taxon>
        <taxon>Dikarya</taxon>
        <taxon>Ascomycota</taxon>
        <taxon>Saccharomycotina</taxon>
        <taxon>Pichiomycetes</taxon>
        <taxon>Pichiales</taxon>
        <taxon>Pichiaceae</taxon>
        <taxon>Kuraishia</taxon>
    </lineage>
</organism>
<dbReference type="OrthoDB" id="10275790at2759"/>
<dbReference type="HOGENOM" id="CLU_557894_0_0_1"/>
<dbReference type="Proteomes" id="UP000019384">
    <property type="component" value="Unassembled WGS sequence"/>
</dbReference>
<name>W6MSR6_9ASCO</name>